<reference evidence="8 9" key="1">
    <citation type="journal article" date="2014" name="Proc. Natl. Acad. Sci. U.S.A.">
        <title>Trajectory and genomic determinants of fungal-pathogen speciation and host adaptation.</title>
        <authorList>
            <person name="Hu X."/>
            <person name="Xiao G."/>
            <person name="Zheng P."/>
            <person name="Shang Y."/>
            <person name="Su Y."/>
            <person name="Zhang X."/>
            <person name="Liu X."/>
            <person name="Zhan S."/>
            <person name="St Leger R.J."/>
            <person name="Wang C."/>
        </authorList>
    </citation>
    <scope>NUCLEOTIDE SEQUENCE [LARGE SCALE GENOMIC DNA]</scope>
    <source>
        <strain evidence="8 9">ARSEF 977</strain>
    </source>
</reference>
<evidence type="ECO:0000256" key="2">
    <source>
        <dbReference type="ARBA" id="ARBA00022448"/>
    </source>
</evidence>
<feature type="transmembrane region" description="Helical" evidence="7">
    <location>
        <begin position="478"/>
        <end position="498"/>
    </location>
</feature>
<feature type="transmembrane region" description="Helical" evidence="7">
    <location>
        <begin position="60"/>
        <end position="82"/>
    </location>
</feature>
<feature type="transmembrane region" description="Helical" evidence="7">
    <location>
        <begin position="553"/>
        <end position="571"/>
    </location>
</feature>
<accession>A0A0B4HP86</accession>
<evidence type="ECO:0000313" key="8">
    <source>
        <dbReference type="EMBL" id="KID91876.1"/>
    </source>
</evidence>
<dbReference type="PANTHER" id="PTHR11616:SF240">
    <property type="entry name" value="BLOATED TUBULES, ISOFORM B-RELATED"/>
    <property type="match status" value="1"/>
</dbReference>
<dbReference type="PRINTS" id="PR00176">
    <property type="entry name" value="NANEUSMPORT"/>
</dbReference>
<feature type="transmembrane region" description="Helical" evidence="7">
    <location>
        <begin position="178"/>
        <end position="198"/>
    </location>
</feature>
<feature type="transmembrane region" description="Helical" evidence="7">
    <location>
        <begin position="388"/>
        <end position="411"/>
    </location>
</feature>
<dbReference type="AlphaFoldDB" id="A0A0B4HP86"/>
<gene>
    <name evidence="8" type="ORF">MGU_00787</name>
</gene>
<dbReference type="SUPFAM" id="SSF161070">
    <property type="entry name" value="SNF-like"/>
    <property type="match status" value="1"/>
</dbReference>
<feature type="transmembrane region" description="Helical" evidence="7">
    <location>
        <begin position="30"/>
        <end position="48"/>
    </location>
</feature>
<dbReference type="HOGENOM" id="CLU_016501_0_0_1"/>
<dbReference type="InterPro" id="IPR000175">
    <property type="entry name" value="Na/ntran_symport"/>
</dbReference>
<feature type="transmembrane region" description="Helical" evidence="7">
    <location>
        <begin position="293"/>
        <end position="320"/>
    </location>
</feature>
<keyword evidence="4 7" id="KW-1133">Transmembrane helix</keyword>
<evidence type="ECO:0000256" key="5">
    <source>
        <dbReference type="ARBA" id="ARBA00023136"/>
    </source>
</evidence>
<evidence type="ECO:0000256" key="7">
    <source>
        <dbReference type="SAM" id="Phobius"/>
    </source>
</evidence>
<proteinExistence type="predicted"/>
<evidence type="ECO:0000256" key="4">
    <source>
        <dbReference type="ARBA" id="ARBA00022989"/>
    </source>
</evidence>
<dbReference type="PROSITE" id="PS50267">
    <property type="entry name" value="NA_NEUROTRAN_SYMP_3"/>
    <property type="match status" value="1"/>
</dbReference>
<feature type="compositionally biased region" description="Polar residues" evidence="6">
    <location>
        <begin position="627"/>
        <end position="645"/>
    </location>
</feature>
<dbReference type="CDD" id="cd11554">
    <property type="entry name" value="SLC6sbd_u2"/>
    <property type="match status" value="1"/>
</dbReference>
<keyword evidence="2" id="KW-0813">Transport</keyword>
<protein>
    <submittedName>
        <fullName evidence="8">Sodium:neurotransmitter symporter</fullName>
    </submittedName>
</protein>
<evidence type="ECO:0000256" key="6">
    <source>
        <dbReference type="SAM" id="MobiDB-lite"/>
    </source>
</evidence>
<dbReference type="OrthoDB" id="6581954at2759"/>
<name>A0A0B4HP86_METGA</name>
<sequence>MDKLKSITKYLLPSPPQSSDGRDQWPSRTAFLLAAMGGCAGMGNLLRYPSQVFNNNGLQWFIPYLMCVFLIAIPVLILEIAIGQAYRGGCVVANNSIHHRLKGVGLSLLYVGFVVSPYFVANLAWIMIYFRSSFQSPLPWEGRGEDFFYQDVVANVEPVPGILSADGNEVIKYTSYPGVGMIGETVGWTVFTWFLVWVSIFRGVGLTGRVVYFTMGLPIVITIVLVGRSLSLENASQGVKLFWATWNGDKLGSGEIWQTACGQVFFSTGVGFGYFTSYASYNQKYSNAVMDSILIVSSNVLFENIAAFAVYGVVGFLGLFPQEGVRLGSFTVGFITLPSAVTQMPGANFWAVLLFFTLMVLGYSSAFAMVDALVTLVMDAQPRWNRSIVVTVIVIVFFLLSLPYCTEFGYYLLTGIDRWTNDVALVFVVWAECVTSTTVYRWRDVVGQVGLPAFIGFNSGFFGGMILGVVIAQAVSPASGAGVGFGFFTVCSIASVIISKSPEERTPKFWRKNVFTRRLWYLGFYSGNQLRRDLIEIIGCGNNWGIPFFWAPLIRYVSAPILAIVYSFSYPSFYQLREDPLHILGFGVGHVALLIIGCGFVLPRWLDVLVPPTRRGEGKLDIGANASPLNSQLDRTDSSEAAETSSNRKRGTEHVRTAPNE</sequence>
<feature type="transmembrane region" description="Helical" evidence="7">
    <location>
        <begin position="583"/>
        <end position="606"/>
    </location>
</feature>
<organism evidence="8 9">
    <name type="scientific">Metarhizium guizhouense (strain ARSEF 977)</name>
    <dbReference type="NCBI Taxonomy" id="1276136"/>
    <lineage>
        <taxon>Eukaryota</taxon>
        <taxon>Fungi</taxon>
        <taxon>Dikarya</taxon>
        <taxon>Ascomycota</taxon>
        <taxon>Pezizomycotina</taxon>
        <taxon>Sordariomycetes</taxon>
        <taxon>Hypocreomycetidae</taxon>
        <taxon>Hypocreales</taxon>
        <taxon>Clavicipitaceae</taxon>
        <taxon>Metarhizium</taxon>
    </lineage>
</organism>
<dbReference type="Pfam" id="PF00209">
    <property type="entry name" value="SNF"/>
    <property type="match status" value="1"/>
</dbReference>
<feature type="region of interest" description="Disordered" evidence="6">
    <location>
        <begin position="620"/>
        <end position="661"/>
    </location>
</feature>
<feature type="compositionally biased region" description="Basic and acidic residues" evidence="6">
    <location>
        <begin position="650"/>
        <end position="661"/>
    </location>
</feature>
<keyword evidence="3 7" id="KW-0812">Transmembrane</keyword>
<comment type="subcellular location">
    <subcellularLocation>
        <location evidence="1">Membrane</location>
        <topology evidence="1">Multi-pass membrane protein</topology>
    </subcellularLocation>
</comment>
<dbReference type="InterPro" id="IPR037272">
    <property type="entry name" value="SNS_sf"/>
</dbReference>
<dbReference type="GO" id="GO:0005886">
    <property type="term" value="C:plasma membrane"/>
    <property type="evidence" value="ECO:0007669"/>
    <property type="project" value="TreeGrafter"/>
</dbReference>
<feature type="transmembrane region" description="Helical" evidence="7">
    <location>
        <begin position="256"/>
        <end position="281"/>
    </location>
</feature>
<feature type="transmembrane region" description="Helical" evidence="7">
    <location>
        <begin position="423"/>
        <end position="442"/>
    </location>
</feature>
<feature type="transmembrane region" description="Helical" evidence="7">
    <location>
        <begin position="103"/>
        <end position="130"/>
    </location>
</feature>
<evidence type="ECO:0000256" key="3">
    <source>
        <dbReference type="ARBA" id="ARBA00022692"/>
    </source>
</evidence>
<dbReference type="PANTHER" id="PTHR11616">
    <property type="entry name" value="SODIUM/CHLORIDE DEPENDENT TRANSPORTER"/>
    <property type="match status" value="1"/>
</dbReference>
<dbReference type="GO" id="GO:0035725">
    <property type="term" value="P:sodium ion transmembrane transport"/>
    <property type="evidence" value="ECO:0007669"/>
    <property type="project" value="TreeGrafter"/>
</dbReference>
<keyword evidence="9" id="KW-1185">Reference proteome</keyword>
<evidence type="ECO:0000256" key="1">
    <source>
        <dbReference type="ARBA" id="ARBA00004141"/>
    </source>
</evidence>
<evidence type="ECO:0000313" key="9">
    <source>
        <dbReference type="Proteomes" id="UP000031192"/>
    </source>
</evidence>
<feature type="transmembrane region" description="Helical" evidence="7">
    <location>
        <begin position="210"/>
        <end position="230"/>
    </location>
</feature>
<dbReference type="EMBL" id="AZNH01000002">
    <property type="protein sequence ID" value="KID91876.1"/>
    <property type="molecule type" value="Genomic_DNA"/>
</dbReference>
<feature type="transmembrane region" description="Helical" evidence="7">
    <location>
        <begin position="449"/>
        <end position="472"/>
    </location>
</feature>
<keyword evidence="5 7" id="KW-0472">Membrane</keyword>
<dbReference type="Proteomes" id="UP000031192">
    <property type="component" value="Unassembled WGS sequence"/>
</dbReference>
<feature type="transmembrane region" description="Helical" evidence="7">
    <location>
        <begin position="349"/>
        <end position="376"/>
    </location>
</feature>
<comment type="caution">
    <text evidence="8">The sequence shown here is derived from an EMBL/GenBank/DDBJ whole genome shotgun (WGS) entry which is preliminary data.</text>
</comment>